<dbReference type="SUPFAM" id="SSF46774">
    <property type="entry name" value="ARID-like"/>
    <property type="match status" value="1"/>
</dbReference>
<dbReference type="EMBL" id="BAABME010003821">
    <property type="protein sequence ID" value="GAA0160255.1"/>
    <property type="molecule type" value="Genomic_DNA"/>
</dbReference>
<dbReference type="InterPro" id="IPR001606">
    <property type="entry name" value="ARID_dom"/>
</dbReference>
<dbReference type="PROSITE" id="PS51011">
    <property type="entry name" value="ARID"/>
    <property type="match status" value="1"/>
</dbReference>
<organism evidence="2 3">
    <name type="scientific">Lithospermum erythrorhizon</name>
    <name type="common">Purple gromwell</name>
    <name type="synonym">Lithospermum officinale var. erythrorhizon</name>
    <dbReference type="NCBI Taxonomy" id="34254"/>
    <lineage>
        <taxon>Eukaryota</taxon>
        <taxon>Viridiplantae</taxon>
        <taxon>Streptophyta</taxon>
        <taxon>Embryophyta</taxon>
        <taxon>Tracheophyta</taxon>
        <taxon>Spermatophyta</taxon>
        <taxon>Magnoliopsida</taxon>
        <taxon>eudicotyledons</taxon>
        <taxon>Gunneridae</taxon>
        <taxon>Pentapetalae</taxon>
        <taxon>asterids</taxon>
        <taxon>lamiids</taxon>
        <taxon>Boraginales</taxon>
        <taxon>Boraginaceae</taxon>
        <taxon>Boraginoideae</taxon>
        <taxon>Lithospermeae</taxon>
        <taxon>Lithospermum</taxon>
    </lineage>
</organism>
<evidence type="ECO:0000313" key="3">
    <source>
        <dbReference type="Proteomes" id="UP001454036"/>
    </source>
</evidence>
<name>A0AAV3Q8I0_LITER</name>
<dbReference type="Pfam" id="PF01388">
    <property type="entry name" value="ARID"/>
    <property type="match status" value="1"/>
</dbReference>
<dbReference type="Gene3D" id="1.10.150.60">
    <property type="entry name" value="ARID DNA-binding domain"/>
    <property type="match status" value="1"/>
</dbReference>
<dbReference type="InterPro" id="IPR036431">
    <property type="entry name" value="ARID_dom_sf"/>
</dbReference>
<dbReference type="PANTHER" id="PTHR46410">
    <property type="entry name" value="AT-RICH INTERACTIVE DOMAIN-CONTAINING PROTEIN 2"/>
    <property type="match status" value="1"/>
</dbReference>
<sequence length="581" mass="66684">MEELSKSDFDDMDLKNITKIEPCWNFEKNIKCNKKLGGIFVRFLSLLYREVYGDFVLRPMPPIIGAGENVDLLRLFFAVRERGGYDEVSKNGVWSLVARECGYGSSVIASLKLVYVKYLDVLNRWLEKIEVKGGVNGTFSGIGSVLMELEPGFKGLLIEILEKEKGCFDDEVKCVLDFEENVKVCCGVEINGACETKERIKNVVEHGVVSGAMDGEFEAFVNNSSNAFEDFNIIDCDDDEEVKEIDSVGLSEVKENYSGWKRKRGCYSGMLKWMRGVAKDPRNRVFGTLPERSTWKSYGNDHTWKQVLSVREEMFLKIHPSIRENRQMHPVMYEDSTTRCSARVASVKESRRKYEGKSIDDRSDSSTDSKDEFWVDRYSQEPALIGRDYQAEVLKWGEGTDVSDLNFLGTQIFPLEANQQNKYLIERERVGKGRHDTCGCPSPGSLECVRFHICEKRKRVKFELGPAFYQWNFDVMGEEVRLSWTREEGKKFQQIVKTNPFSEGLCFWDELVKAFPSKNRTVLVSYYFNVFLIERRGYQNRATPNLIDSDDDEAELGTEAVKQYIPDSVLQKRSSHCQDNG</sequence>
<protein>
    <recommendedName>
        <fullName evidence="1">ARID domain-containing protein</fullName>
    </recommendedName>
</protein>
<proteinExistence type="predicted"/>
<accession>A0AAV3Q8I0</accession>
<dbReference type="PANTHER" id="PTHR46410:SF1">
    <property type="entry name" value="AT-RICH INTERACTIVE DOMAIN-CONTAINING PROTEIN 1"/>
    <property type="match status" value="1"/>
</dbReference>
<gene>
    <name evidence="2" type="ORF">LIER_16849</name>
</gene>
<dbReference type="CDD" id="cd16100">
    <property type="entry name" value="ARID"/>
    <property type="match status" value="1"/>
</dbReference>
<keyword evidence="3" id="KW-1185">Reference proteome</keyword>
<dbReference type="AlphaFoldDB" id="A0AAV3Q8I0"/>
<evidence type="ECO:0000313" key="2">
    <source>
        <dbReference type="EMBL" id="GAA0160255.1"/>
    </source>
</evidence>
<evidence type="ECO:0000259" key="1">
    <source>
        <dbReference type="PROSITE" id="PS51011"/>
    </source>
</evidence>
<dbReference type="SMART" id="SM01014">
    <property type="entry name" value="ARID"/>
    <property type="match status" value="1"/>
</dbReference>
<feature type="domain" description="ARID" evidence="1">
    <location>
        <begin position="34"/>
        <end position="127"/>
    </location>
</feature>
<dbReference type="SMART" id="SM00501">
    <property type="entry name" value="BRIGHT"/>
    <property type="match status" value="1"/>
</dbReference>
<dbReference type="Proteomes" id="UP001454036">
    <property type="component" value="Unassembled WGS sequence"/>
</dbReference>
<dbReference type="GO" id="GO:0003677">
    <property type="term" value="F:DNA binding"/>
    <property type="evidence" value="ECO:0007669"/>
    <property type="project" value="InterPro"/>
</dbReference>
<reference evidence="2 3" key="1">
    <citation type="submission" date="2024-01" db="EMBL/GenBank/DDBJ databases">
        <title>The complete chloroplast genome sequence of Lithospermum erythrorhizon: insights into the phylogenetic relationship among Boraginaceae species and the maternal lineages of purple gromwells.</title>
        <authorList>
            <person name="Okada T."/>
            <person name="Watanabe K."/>
        </authorList>
    </citation>
    <scope>NUCLEOTIDE SEQUENCE [LARGE SCALE GENOMIC DNA]</scope>
</reference>
<comment type="caution">
    <text evidence="2">The sequence shown here is derived from an EMBL/GenBank/DDBJ whole genome shotgun (WGS) entry which is preliminary data.</text>
</comment>